<dbReference type="Proteomes" id="UP000219369">
    <property type="component" value="Unassembled WGS sequence"/>
</dbReference>
<dbReference type="AlphaFoldDB" id="A0A2H3TBJ0"/>
<name>A0A2H3TBJ0_FUSOX</name>
<sequence>MLVRGRPLFILSARLEK</sequence>
<proteinExistence type="predicted"/>
<protein>
    <submittedName>
        <fullName evidence="1">Uncharacterized protein</fullName>
    </submittedName>
</protein>
<organism evidence="1 2">
    <name type="scientific">Fusarium oxysporum</name>
    <name type="common">Fusarium vascular wilt</name>
    <dbReference type="NCBI Taxonomy" id="5507"/>
    <lineage>
        <taxon>Eukaryota</taxon>
        <taxon>Fungi</taxon>
        <taxon>Dikarya</taxon>
        <taxon>Ascomycota</taxon>
        <taxon>Pezizomycotina</taxon>
        <taxon>Sordariomycetes</taxon>
        <taxon>Hypocreomycetidae</taxon>
        <taxon>Hypocreales</taxon>
        <taxon>Nectriaceae</taxon>
        <taxon>Fusarium</taxon>
        <taxon>Fusarium oxysporum species complex</taxon>
    </lineage>
</organism>
<reference evidence="2" key="1">
    <citation type="submission" date="2016-09" db="EMBL/GenBank/DDBJ databases">
        <authorList>
            <person name="Guldener U."/>
        </authorList>
    </citation>
    <scope>NUCLEOTIDE SEQUENCE [LARGE SCALE GENOMIC DNA]</scope>
    <source>
        <strain evidence="2">V64-1</strain>
    </source>
</reference>
<gene>
    <name evidence="1" type="ORF">FRV6_09162</name>
</gene>
<evidence type="ECO:0000313" key="1">
    <source>
        <dbReference type="EMBL" id="SCO85035.1"/>
    </source>
</evidence>
<dbReference type="EMBL" id="FMJY01000005">
    <property type="protein sequence ID" value="SCO85035.1"/>
    <property type="molecule type" value="Genomic_DNA"/>
</dbReference>
<accession>A0A2H3TBJ0</accession>
<evidence type="ECO:0000313" key="2">
    <source>
        <dbReference type="Proteomes" id="UP000219369"/>
    </source>
</evidence>